<dbReference type="EMBL" id="CAJNOO010000943">
    <property type="protein sequence ID" value="CAF1066782.1"/>
    <property type="molecule type" value="Genomic_DNA"/>
</dbReference>
<reference evidence="3" key="1">
    <citation type="submission" date="2021-02" db="EMBL/GenBank/DDBJ databases">
        <authorList>
            <person name="Nowell W R."/>
        </authorList>
    </citation>
    <scope>NUCLEOTIDE SEQUENCE</scope>
</reference>
<accession>A0A814LLG3</accession>
<dbReference type="Proteomes" id="UP000663889">
    <property type="component" value="Unassembled WGS sequence"/>
</dbReference>
<dbReference type="Proteomes" id="UP000663882">
    <property type="component" value="Unassembled WGS sequence"/>
</dbReference>
<comment type="caution">
    <text evidence="3">The sequence shown here is derived from an EMBL/GenBank/DDBJ whole genome shotgun (WGS) entry which is preliminary data.</text>
</comment>
<dbReference type="Proteomes" id="UP000663864">
    <property type="component" value="Unassembled WGS sequence"/>
</dbReference>
<protein>
    <submittedName>
        <fullName evidence="3">Uncharacterized protein</fullName>
    </submittedName>
</protein>
<name>A0A814LLG3_9BILA</name>
<evidence type="ECO:0000313" key="2">
    <source>
        <dbReference type="EMBL" id="CAF0963107.1"/>
    </source>
</evidence>
<organism evidence="3 7">
    <name type="scientific">Rotaria sordida</name>
    <dbReference type="NCBI Taxonomy" id="392033"/>
    <lineage>
        <taxon>Eukaryota</taxon>
        <taxon>Metazoa</taxon>
        <taxon>Spiralia</taxon>
        <taxon>Gnathifera</taxon>
        <taxon>Rotifera</taxon>
        <taxon>Eurotatoria</taxon>
        <taxon>Bdelloidea</taxon>
        <taxon>Philodinida</taxon>
        <taxon>Philodinidae</taxon>
        <taxon>Rotaria</taxon>
    </lineage>
</organism>
<dbReference type="Proteomes" id="UP000663874">
    <property type="component" value="Unassembled WGS sequence"/>
</dbReference>
<dbReference type="EMBL" id="CAJOBE010000296">
    <property type="protein sequence ID" value="CAF3616255.1"/>
    <property type="molecule type" value="Genomic_DNA"/>
</dbReference>
<dbReference type="Proteomes" id="UP000663823">
    <property type="component" value="Unassembled WGS sequence"/>
</dbReference>
<evidence type="ECO:0000313" key="7">
    <source>
        <dbReference type="Proteomes" id="UP000663882"/>
    </source>
</evidence>
<evidence type="ECO:0000313" key="5">
    <source>
        <dbReference type="EMBL" id="CAF3627417.1"/>
    </source>
</evidence>
<dbReference type="AlphaFoldDB" id="A0A814LLG3"/>
<sequence>MYISTTNGYGLCSCSCCLGIDCTPIDRGTVEISSCDELNCYNACEIKFPFACKSSGPGTISASCEEIFTTAVTTSSSSTENTTITVTTTMAPTTTTVTVSTTSSPQTSPTSTTTITSILSTTTTTSKSDSGAFILRENPSFIALTVISILIIIKVML</sequence>
<dbReference type="EMBL" id="CAJOBD010001533">
    <property type="protein sequence ID" value="CAF3809372.1"/>
    <property type="molecule type" value="Genomic_DNA"/>
</dbReference>
<dbReference type="EMBL" id="CAJNOU010000335">
    <property type="protein sequence ID" value="CAF0963107.1"/>
    <property type="molecule type" value="Genomic_DNA"/>
</dbReference>
<evidence type="ECO:0000313" key="3">
    <source>
        <dbReference type="EMBL" id="CAF1066782.1"/>
    </source>
</evidence>
<evidence type="ECO:0000313" key="1">
    <source>
        <dbReference type="EMBL" id="CAF0891751.1"/>
    </source>
</evidence>
<dbReference type="OrthoDB" id="10067735at2759"/>
<dbReference type="EMBL" id="CAJOAX010000636">
    <property type="protein sequence ID" value="CAF3627417.1"/>
    <property type="molecule type" value="Genomic_DNA"/>
</dbReference>
<evidence type="ECO:0000313" key="6">
    <source>
        <dbReference type="EMBL" id="CAF3809372.1"/>
    </source>
</evidence>
<dbReference type="EMBL" id="CAJNOT010000203">
    <property type="protein sequence ID" value="CAF0891751.1"/>
    <property type="molecule type" value="Genomic_DNA"/>
</dbReference>
<gene>
    <name evidence="4" type="ORF">FNK824_LOCUS4170</name>
    <name evidence="6" type="ORF">JBS370_LOCUS15772</name>
    <name evidence="5" type="ORF">OTI717_LOCUS8131</name>
    <name evidence="3" type="ORF">RFH988_LOCUS17553</name>
    <name evidence="2" type="ORF">SEV965_LOCUS8871</name>
    <name evidence="1" type="ORF">ZHD862_LOCUS6918</name>
</gene>
<dbReference type="Proteomes" id="UP000663836">
    <property type="component" value="Unassembled WGS sequence"/>
</dbReference>
<evidence type="ECO:0000313" key="4">
    <source>
        <dbReference type="EMBL" id="CAF3616255.1"/>
    </source>
</evidence>
<proteinExistence type="predicted"/>